<evidence type="ECO:0000256" key="2">
    <source>
        <dbReference type="ARBA" id="ARBA00022857"/>
    </source>
</evidence>
<evidence type="ECO:0000313" key="10">
    <source>
        <dbReference type="Proteomes" id="UP000274922"/>
    </source>
</evidence>
<dbReference type="EMBL" id="ML009370">
    <property type="protein sequence ID" value="RKO97195.1"/>
    <property type="molecule type" value="Genomic_DNA"/>
</dbReference>
<dbReference type="NCBIfam" id="TIGR00745">
    <property type="entry name" value="apbA_panE"/>
    <property type="match status" value="1"/>
</dbReference>
<keyword evidence="10" id="KW-1185">Reference proteome</keyword>
<comment type="catalytic activity">
    <reaction evidence="4">
        <text>(R)-pantoate + NADP(+) = 2-dehydropantoate + NADPH + H(+)</text>
        <dbReference type="Rhea" id="RHEA:16233"/>
        <dbReference type="ChEBI" id="CHEBI:11561"/>
        <dbReference type="ChEBI" id="CHEBI:15378"/>
        <dbReference type="ChEBI" id="CHEBI:15980"/>
        <dbReference type="ChEBI" id="CHEBI:57783"/>
        <dbReference type="ChEBI" id="CHEBI:58349"/>
        <dbReference type="EC" id="1.1.1.169"/>
    </reaction>
</comment>
<gene>
    <name evidence="7" type="ORF">CAUPRSCDRAFT_4526</name>
    <name evidence="8" type="ORF">CXG81DRAFT_700</name>
</gene>
<dbReference type="EC" id="1.1.1.169" evidence="4"/>
<dbReference type="Pfam" id="PF02558">
    <property type="entry name" value="ApbA"/>
    <property type="match status" value="1"/>
</dbReference>
<dbReference type="Gene3D" id="1.10.1040.10">
    <property type="entry name" value="N-(1-d-carboxylethyl)-l-norvaline Dehydrogenase, domain 2"/>
    <property type="match status" value="1"/>
</dbReference>
<evidence type="ECO:0000256" key="3">
    <source>
        <dbReference type="ARBA" id="ARBA00023002"/>
    </source>
</evidence>
<dbReference type="Proteomes" id="UP000268535">
    <property type="component" value="Unassembled WGS sequence"/>
</dbReference>
<evidence type="ECO:0000259" key="5">
    <source>
        <dbReference type="Pfam" id="PF02558"/>
    </source>
</evidence>
<accession>A0A4P9WXG2</accession>
<name>A0A4P9WXG2_9FUNG</name>
<feature type="domain" description="Ketopantoate reductase N-terminal" evidence="5">
    <location>
        <begin position="2"/>
        <end position="168"/>
    </location>
</feature>
<dbReference type="GO" id="GO:0015940">
    <property type="term" value="P:pantothenate biosynthetic process"/>
    <property type="evidence" value="ECO:0007669"/>
    <property type="project" value="InterPro"/>
</dbReference>
<dbReference type="STRING" id="1555241.A0A4P9WXG2"/>
<dbReference type="PANTHER" id="PTHR21708:SF26">
    <property type="entry name" value="2-DEHYDROPANTOATE 2-REDUCTASE"/>
    <property type="match status" value="1"/>
</dbReference>
<keyword evidence="3 4" id="KW-0560">Oxidoreductase</keyword>
<dbReference type="Pfam" id="PF08546">
    <property type="entry name" value="ApbA_C"/>
    <property type="match status" value="1"/>
</dbReference>
<protein>
    <recommendedName>
        <fullName evidence="4">2-dehydropantoate 2-reductase</fullName>
        <ecNumber evidence="4">1.1.1.169</ecNumber>
    </recommendedName>
    <alternativeName>
        <fullName evidence="4">Ketopantoate reductase</fullName>
    </alternativeName>
</protein>
<dbReference type="OrthoDB" id="3609at2759"/>
<organism evidence="7 9">
    <name type="scientific">Caulochytrium protostelioides</name>
    <dbReference type="NCBI Taxonomy" id="1555241"/>
    <lineage>
        <taxon>Eukaryota</taxon>
        <taxon>Fungi</taxon>
        <taxon>Fungi incertae sedis</taxon>
        <taxon>Chytridiomycota</taxon>
        <taxon>Chytridiomycota incertae sedis</taxon>
        <taxon>Chytridiomycetes</taxon>
        <taxon>Caulochytriales</taxon>
        <taxon>Caulochytriaceae</taxon>
        <taxon>Caulochytrium</taxon>
    </lineage>
</organism>
<comment type="similarity">
    <text evidence="1 4">Belongs to the ketopantoate reductase family.</text>
</comment>
<dbReference type="EMBL" id="ML014116">
    <property type="protein sequence ID" value="RKP03925.1"/>
    <property type="molecule type" value="Genomic_DNA"/>
</dbReference>
<dbReference type="SUPFAM" id="SSF48179">
    <property type="entry name" value="6-phosphogluconate dehydrogenase C-terminal domain-like"/>
    <property type="match status" value="1"/>
</dbReference>
<dbReference type="InterPro" id="IPR003710">
    <property type="entry name" value="ApbA"/>
</dbReference>
<dbReference type="FunFam" id="3.40.50.720:FF:000609">
    <property type="entry name" value="2-dehydropantoate 2-reductase"/>
    <property type="match status" value="1"/>
</dbReference>
<evidence type="ECO:0000259" key="6">
    <source>
        <dbReference type="Pfam" id="PF08546"/>
    </source>
</evidence>
<dbReference type="Proteomes" id="UP000274922">
    <property type="component" value="Unassembled WGS sequence"/>
</dbReference>
<dbReference type="GO" id="GO:0008677">
    <property type="term" value="F:2-dehydropantoate 2-reductase activity"/>
    <property type="evidence" value="ECO:0007669"/>
    <property type="project" value="UniProtKB-EC"/>
</dbReference>
<keyword evidence="2 4" id="KW-0521">NADP</keyword>
<reference evidence="7" key="3">
    <citation type="submission" date="2018-08" db="EMBL/GenBank/DDBJ databases">
        <title>Leveraging single-cell genomics to expand the Fungal Tree of Life.</title>
        <authorList>
            <consortium name="DOE Joint Genome Institute"/>
            <person name="Ahrendt S.R."/>
            <person name="Quandt C.A."/>
            <person name="Ciobanu D."/>
            <person name="Clum A."/>
            <person name="Salamov A."/>
            <person name="Andreopoulos B."/>
            <person name="Cheng J.-F."/>
            <person name="Woyke T."/>
            <person name="Pelin A."/>
            <person name="Henrissat B."/>
            <person name="Reynolds N."/>
            <person name="Benny G.L."/>
            <person name="Smith M.E."/>
            <person name="James T.Y."/>
            <person name="Grigoriev I.V."/>
        </authorList>
    </citation>
    <scope>NUCLEOTIDE SEQUENCE</scope>
    <source>
        <strain evidence="7">ATCC 52028</strain>
    </source>
</reference>
<proteinExistence type="inferred from homology"/>
<dbReference type="InterPro" id="IPR051402">
    <property type="entry name" value="KPR-Related"/>
</dbReference>
<dbReference type="PANTHER" id="PTHR21708">
    <property type="entry name" value="PROBABLE 2-DEHYDROPANTOATE 2-REDUCTASE"/>
    <property type="match status" value="1"/>
</dbReference>
<reference evidence="8" key="2">
    <citation type="submission" date="2018-04" db="EMBL/GenBank/DDBJ databases">
        <title>Leveraging single-cell genomics to expand the Fungal Tree of Life.</title>
        <authorList>
            <consortium name="DOE Joint Genome Institute"/>
            <person name="Ahrendt S.R."/>
            <person name="Quandt C.A."/>
            <person name="Ciobanu D."/>
            <person name="Clum A."/>
            <person name="Salamov A."/>
            <person name="Andreopoulos B."/>
            <person name="Cheng J.-F."/>
            <person name="Woyke T."/>
            <person name="Pelin A."/>
            <person name="Henrissat B."/>
            <person name="Benny G.L."/>
            <person name="Smith M.E."/>
            <person name="James T.Y."/>
            <person name="Grigoriev I.V."/>
        </authorList>
    </citation>
    <scope>NUCLEOTIDE SEQUENCE</scope>
    <source>
        <strain evidence="8">ATCC 52028</strain>
    </source>
</reference>
<dbReference type="InterPro" id="IPR008927">
    <property type="entry name" value="6-PGluconate_DH-like_C_sf"/>
</dbReference>
<evidence type="ECO:0000313" key="7">
    <source>
        <dbReference type="EMBL" id="RKO97195.1"/>
    </source>
</evidence>
<reference evidence="9 10" key="1">
    <citation type="journal article" date="2018" name="Nat. Microbiol.">
        <title>Leveraging single-cell genomics to expand the fungal tree of life.</title>
        <authorList>
            <person name="Ahrendt S.R."/>
            <person name="Quandt C.A."/>
            <person name="Ciobanu D."/>
            <person name="Clum A."/>
            <person name="Salamov A."/>
            <person name="Andreopoulos B."/>
            <person name="Cheng J.F."/>
            <person name="Woyke T."/>
            <person name="Pelin A."/>
            <person name="Henrissat B."/>
            <person name="Reynolds N.K."/>
            <person name="Benny G.L."/>
            <person name="Smith M.E."/>
            <person name="James T.Y."/>
            <person name="Grigoriev I.V."/>
        </authorList>
    </citation>
    <scope>NUCLEOTIDE SEQUENCE [LARGE SCALE GENOMIC DNA]</scope>
    <source>
        <strain evidence="9 10">ATCC 52028</strain>
    </source>
</reference>
<sequence length="343" mass="36750">LVGAGAVGATYGSRLHAPERDQHVAVVCRSNYDAVHANGFHITSPVFGTWTWRPAAVFASLEAAAQASAGAGAAAAAPPPRPWDYIIIATKATTDEAAQAALLSALAPLVSDETHLVLMQNGVGIEQPFRNAFPVVPIISVVTRISAAQTAAGVIRHHRWTSLSMGPFMGRAHAPETPPERNTHMAAVRLAAMLHAGGVPDATVHDAVELQQLRWHKLAINAAFNPLTILCGGVPSAVMAADPRMAASVHAVMDEILGFIPHRFGRRLPAAMKTPEQILRNTRRNPGAKPSMLQDWEAGRPIELEAIVGAPLREARRWGYPMPRLELIYAMLALQDARRSRAA</sequence>
<feature type="non-terminal residue" evidence="7">
    <location>
        <position position="343"/>
    </location>
</feature>
<dbReference type="GO" id="GO:0005737">
    <property type="term" value="C:cytoplasm"/>
    <property type="evidence" value="ECO:0007669"/>
    <property type="project" value="TreeGrafter"/>
</dbReference>
<dbReference type="InterPro" id="IPR013328">
    <property type="entry name" value="6PGD_dom2"/>
</dbReference>
<evidence type="ECO:0000256" key="4">
    <source>
        <dbReference type="RuleBase" id="RU362068"/>
    </source>
</evidence>
<dbReference type="FunFam" id="1.10.1040.10:FF:000017">
    <property type="entry name" value="2-dehydropantoate 2-reductase"/>
    <property type="match status" value="1"/>
</dbReference>
<evidence type="ECO:0000256" key="1">
    <source>
        <dbReference type="ARBA" id="ARBA00007870"/>
    </source>
</evidence>
<dbReference type="Gene3D" id="3.40.50.720">
    <property type="entry name" value="NAD(P)-binding Rossmann-like Domain"/>
    <property type="match status" value="1"/>
</dbReference>
<evidence type="ECO:0000313" key="8">
    <source>
        <dbReference type="EMBL" id="RKP03925.1"/>
    </source>
</evidence>
<dbReference type="InterPro" id="IPR013752">
    <property type="entry name" value="KPA_reductase"/>
</dbReference>
<comment type="function">
    <text evidence="4">Catalyzes the NADPH-dependent reduction of ketopantoate into pantoic acid.</text>
</comment>
<feature type="domain" description="Ketopantoate reductase C-terminal" evidence="6">
    <location>
        <begin position="210"/>
        <end position="333"/>
    </location>
</feature>
<dbReference type="InterPro" id="IPR013332">
    <property type="entry name" value="KPR_N"/>
</dbReference>
<dbReference type="AlphaFoldDB" id="A0A4P9WXG2"/>
<evidence type="ECO:0000313" key="9">
    <source>
        <dbReference type="Proteomes" id="UP000268535"/>
    </source>
</evidence>
<feature type="non-terminal residue" evidence="7">
    <location>
        <position position="1"/>
    </location>
</feature>